<feature type="region of interest" description="Disordered" evidence="4">
    <location>
        <begin position="153"/>
        <end position="172"/>
    </location>
</feature>
<dbReference type="KEGG" id="aten:116300157"/>
<sequence length="199" mass="22108">METGMAPLVRDLFGGVIKAVIPAEAKDVSEMREIPDNQEVFCHSATDQSIMIDILEYQNHVQGENAVRYHFDDIANSNESSDTYEVVKIEPIPMEKLSMKQCSDAWLLRGRQLVSKFKEGNEAKNVVEISLALFRLPQYSTDIVVTFNNPTNISQSSSSCKPVSSGSAGSSSTWTEETFYFSVTSLSLVHPELLFGENT</sequence>
<evidence type="ECO:0000313" key="5">
    <source>
        <dbReference type="Proteomes" id="UP000515163"/>
    </source>
</evidence>
<dbReference type="PANTHER" id="PTHR15837">
    <property type="entry name" value="RAN GUANINE NUCLEOTIDE RELEASE FACTOR"/>
    <property type="match status" value="1"/>
</dbReference>
<evidence type="ECO:0000256" key="4">
    <source>
        <dbReference type="SAM" id="MobiDB-lite"/>
    </source>
</evidence>
<name>A0A6P8I9V0_ACTTE</name>
<keyword evidence="5" id="KW-1185">Reference proteome</keyword>
<dbReference type="GO" id="GO:0042391">
    <property type="term" value="P:regulation of membrane potential"/>
    <property type="evidence" value="ECO:0007669"/>
    <property type="project" value="TreeGrafter"/>
</dbReference>
<dbReference type="InParanoid" id="A0A6P8I9V0"/>
<dbReference type="InterPro" id="IPR007681">
    <property type="entry name" value="Mog1"/>
</dbReference>
<dbReference type="Gene3D" id="3.40.1000.10">
    <property type="entry name" value="Mog1/PsbP, alpha/beta/alpha sandwich"/>
    <property type="match status" value="1"/>
</dbReference>
<evidence type="ECO:0000256" key="2">
    <source>
        <dbReference type="ARBA" id="ARBA00022448"/>
    </source>
</evidence>
<dbReference type="Proteomes" id="UP000515163">
    <property type="component" value="Unplaced"/>
</dbReference>
<dbReference type="FunCoup" id="A0A6P8I9V0">
    <property type="interactions" value="577"/>
</dbReference>
<dbReference type="RefSeq" id="XP_031564808.1">
    <property type="nucleotide sequence ID" value="XM_031708948.1"/>
</dbReference>
<dbReference type="GO" id="GO:0005634">
    <property type="term" value="C:nucleus"/>
    <property type="evidence" value="ECO:0007669"/>
    <property type="project" value="TreeGrafter"/>
</dbReference>
<feature type="compositionally biased region" description="Low complexity" evidence="4">
    <location>
        <begin position="154"/>
        <end position="172"/>
    </location>
</feature>
<gene>
    <name evidence="6" type="primary">LOC116300157</name>
</gene>
<keyword evidence="2" id="KW-0813">Transport</keyword>
<dbReference type="SUPFAM" id="SSF55724">
    <property type="entry name" value="Mog1p/PsbP-like"/>
    <property type="match status" value="1"/>
</dbReference>
<dbReference type="GO" id="GO:0017080">
    <property type="term" value="F:sodium channel regulator activity"/>
    <property type="evidence" value="ECO:0007669"/>
    <property type="project" value="TreeGrafter"/>
</dbReference>
<dbReference type="GeneID" id="116300157"/>
<dbReference type="GO" id="GO:0044325">
    <property type="term" value="F:transmembrane transporter binding"/>
    <property type="evidence" value="ECO:0007669"/>
    <property type="project" value="TreeGrafter"/>
</dbReference>
<dbReference type="GO" id="GO:0005085">
    <property type="term" value="F:guanyl-nucleotide exchange factor activity"/>
    <property type="evidence" value="ECO:0007669"/>
    <property type="project" value="TreeGrafter"/>
</dbReference>
<keyword evidence="3" id="KW-0653">Protein transport</keyword>
<dbReference type="OrthoDB" id="10255285at2759"/>
<reference evidence="6" key="1">
    <citation type="submission" date="2025-08" db="UniProtKB">
        <authorList>
            <consortium name="RefSeq"/>
        </authorList>
    </citation>
    <scope>IDENTIFICATION</scope>
    <source>
        <tissue evidence="6">Tentacle</tissue>
    </source>
</reference>
<dbReference type="AlphaFoldDB" id="A0A6P8I9V0"/>
<accession>A0A6P8I9V0</accession>
<organism evidence="5 6">
    <name type="scientific">Actinia tenebrosa</name>
    <name type="common">Australian red waratah sea anemone</name>
    <dbReference type="NCBI Taxonomy" id="6105"/>
    <lineage>
        <taxon>Eukaryota</taxon>
        <taxon>Metazoa</taxon>
        <taxon>Cnidaria</taxon>
        <taxon>Anthozoa</taxon>
        <taxon>Hexacorallia</taxon>
        <taxon>Actiniaria</taxon>
        <taxon>Actiniidae</taxon>
        <taxon>Actinia</taxon>
    </lineage>
</organism>
<protein>
    <submittedName>
        <fullName evidence="6">Ran guanine nucleotide release factor-like isoform X1</fullName>
    </submittedName>
</protein>
<evidence type="ECO:0000256" key="1">
    <source>
        <dbReference type="ARBA" id="ARBA00010307"/>
    </source>
</evidence>
<evidence type="ECO:0000256" key="3">
    <source>
        <dbReference type="ARBA" id="ARBA00022927"/>
    </source>
</evidence>
<dbReference type="GO" id="GO:0031267">
    <property type="term" value="F:small GTPase binding"/>
    <property type="evidence" value="ECO:0007669"/>
    <property type="project" value="TreeGrafter"/>
</dbReference>
<dbReference type="GO" id="GO:0006606">
    <property type="term" value="P:protein import into nucleus"/>
    <property type="evidence" value="ECO:0007669"/>
    <property type="project" value="TreeGrafter"/>
</dbReference>
<dbReference type="InterPro" id="IPR016123">
    <property type="entry name" value="Mog1/PsbP_a/b/a-sand"/>
</dbReference>
<dbReference type="PANTHER" id="PTHR15837:SF0">
    <property type="entry name" value="RAN GUANINE NUCLEOTIDE RELEASE FACTOR"/>
    <property type="match status" value="1"/>
</dbReference>
<proteinExistence type="inferred from homology"/>
<dbReference type="Pfam" id="PF04603">
    <property type="entry name" value="Mog1"/>
    <property type="match status" value="1"/>
</dbReference>
<comment type="similarity">
    <text evidence="1">Belongs to the MOG1 family.</text>
</comment>
<evidence type="ECO:0000313" key="6">
    <source>
        <dbReference type="RefSeq" id="XP_031564808.1"/>
    </source>
</evidence>